<proteinExistence type="predicted"/>
<organism evidence="2 3">
    <name type="scientific">Methylobacterium oryzae CBMB20</name>
    <dbReference type="NCBI Taxonomy" id="693986"/>
    <lineage>
        <taxon>Bacteria</taxon>
        <taxon>Pseudomonadati</taxon>
        <taxon>Pseudomonadota</taxon>
        <taxon>Alphaproteobacteria</taxon>
        <taxon>Hyphomicrobiales</taxon>
        <taxon>Methylobacteriaceae</taxon>
        <taxon>Methylobacterium</taxon>
    </lineage>
</organism>
<evidence type="ECO:0000313" key="2">
    <source>
        <dbReference type="EMBL" id="AIQ93737.1"/>
    </source>
</evidence>
<dbReference type="EMBL" id="CP003811">
    <property type="protein sequence ID" value="AIQ93737.1"/>
    <property type="molecule type" value="Genomic_DNA"/>
</dbReference>
<feature type="region of interest" description="Disordered" evidence="1">
    <location>
        <begin position="1"/>
        <end position="44"/>
    </location>
</feature>
<evidence type="ECO:0000313" key="3">
    <source>
        <dbReference type="Proteomes" id="UP000029492"/>
    </source>
</evidence>
<sequence length="44" mass="4669">MADTTWVRGDALSGGLRKLHPPAAKNEKPDLSAGLPKDGSRTRP</sequence>
<reference evidence="2 3" key="1">
    <citation type="journal article" date="2014" name="PLoS ONE">
        <title>Genome Information of Methylobacterium oryzae, a Plant-Probiotic Methylotroph in the Phyllosphere.</title>
        <authorList>
            <person name="Kwak M.J."/>
            <person name="Jeong H."/>
            <person name="Madhaiyan M."/>
            <person name="Lee Y."/>
            <person name="Sa T.M."/>
            <person name="Oh T.K."/>
            <person name="Kim J.F."/>
        </authorList>
    </citation>
    <scope>NUCLEOTIDE SEQUENCE [LARGE SCALE GENOMIC DNA]</scope>
    <source>
        <strain evidence="2 3">CBMB20</strain>
    </source>
</reference>
<dbReference type="Proteomes" id="UP000029492">
    <property type="component" value="Chromosome"/>
</dbReference>
<evidence type="ECO:0000256" key="1">
    <source>
        <dbReference type="SAM" id="MobiDB-lite"/>
    </source>
</evidence>
<gene>
    <name evidence="2" type="ORF">MOC_5982</name>
</gene>
<accession>A0A089P244</accession>
<keyword evidence="3" id="KW-1185">Reference proteome</keyword>
<name>A0A089P244_9HYPH</name>
<dbReference type="AlphaFoldDB" id="A0A089P244"/>
<dbReference type="KEGG" id="mor:MOC_5982"/>
<dbReference type="HOGENOM" id="CLU_3218556_0_0_5"/>
<protein>
    <submittedName>
        <fullName evidence="2">Protein of unassigned function</fullName>
    </submittedName>
</protein>